<dbReference type="Proteomes" id="UP000542125">
    <property type="component" value="Unassembled WGS sequence"/>
</dbReference>
<accession>A0A7Y9IZA3</accession>
<keyword evidence="3" id="KW-1185">Reference proteome</keyword>
<dbReference type="Pfam" id="PF02643">
    <property type="entry name" value="DUF192"/>
    <property type="match status" value="1"/>
</dbReference>
<evidence type="ECO:0000313" key="2">
    <source>
        <dbReference type="EMBL" id="NYE85555.1"/>
    </source>
</evidence>
<reference evidence="2 3" key="1">
    <citation type="submission" date="2020-07" db="EMBL/GenBank/DDBJ databases">
        <title>Genomic Encyclopedia of Type Strains, Phase IV (KMG-V): Genome sequencing to study the core and pangenomes of soil and plant-associated prokaryotes.</title>
        <authorList>
            <person name="Whitman W."/>
        </authorList>
    </citation>
    <scope>NUCLEOTIDE SEQUENCE [LARGE SCALE GENOMIC DNA]</scope>
    <source>
        <strain evidence="2 3">SAS40</strain>
    </source>
</reference>
<name>A0A7Y9IZA3_9BURK</name>
<evidence type="ECO:0008006" key="4">
    <source>
        <dbReference type="Google" id="ProtNLM"/>
    </source>
</evidence>
<dbReference type="AlphaFoldDB" id="A0A7Y9IZA3"/>
<organism evidence="2 3">
    <name type="scientific">Pigmentiphaga litoralis</name>
    <dbReference type="NCBI Taxonomy" id="516702"/>
    <lineage>
        <taxon>Bacteria</taxon>
        <taxon>Pseudomonadati</taxon>
        <taxon>Pseudomonadota</taxon>
        <taxon>Betaproteobacteria</taxon>
        <taxon>Burkholderiales</taxon>
        <taxon>Alcaligenaceae</taxon>
        <taxon>Pigmentiphaga</taxon>
    </lineage>
</organism>
<evidence type="ECO:0000256" key="1">
    <source>
        <dbReference type="SAM" id="MobiDB-lite"/>
    </source>
</evidence>
<dbReference type="InterPro" id="IPR003795">
    <property type="entry name" value="DUF192"/>
</dbReference>
<dbReference type="InterPro" id="IPR038695">
    <property type="entry name" value="Saro_0823-like_sf"/>
</dbReference>
<evidence type="ECO:0000313" key="3">
    <source>
        <dbReference type="Proteomes" id="UP000542125"/>
    </source>
</evidence>
<proteinExistence type="predicted"/>
<dbReference type="Gene3D" id="2.60.120.1140">
    <property type="entry name" value="Protein of unknown function DUF192"/>
    <property type="match status" value="1"/>
</dbReference>
<dbReference type="RefSeq" id="WP_257022620.1">
    <property type="nucleotide sequence ID" value="NZ_JACBYR010000002.1"/>
</dbReference>
<comment type="caution">
    <text evidence="2">The sequence shown here is derived from an EMBL/GenBank/DDBJ whole genome shotgun (WGS) entry which is preliminary data.</text>
</comment>
<gene>
    <name evidence="2" type="ORF">FHW18_004862</name>
</gene>
<feature type="region of interest" description="Disordered" evidence="1">
    <location>
        <begin position="1"/>
        <end position="22"/>
    </location>
</feature>
<protein>
    <recommendedName>
        <fullName evidence="4">DUF192 domain-containing protein</fullName>
    </recommendedName>
</protein>
<dbReference type="EMBL" id="JACBYR010000002">
    <property type="protein sequence ID" value="NYE85555.1"/>
    <property type="molecule type" value="Genomic_DNA"/>
</dbReference>
<sequence>MHANDPQDKQSLMPPPEPAQHVHWRHARTFRTRLVGLLGQPPLKPQEALRVTPCAAVHTFGMRHAIDVVFVGRGGVVLAVVPHVPPGRIVWRRGATEVVETAAGCAPGCGLHVGARL</sequence>